<feature type="compositionally biased region" description="Low complexity" evidence="1">
    <location>
        <begin position="85"/>
        <end position="127"/>
    </location>
</feature>
<protein>
    <submittedName>
        <fullName evidence="3">Uncharacterized protein</fullName>
    </submittedName>
</protein>
<keyword evidence="2" id="KW-0812">Transmembrane</keyword>
<gene>
    <name evidence="3" type="ORF">SLS58_009635</name>
</gene>
<reference evidence="3 4" key="1">
    <citation type="journal article" date="2023" name="Plant Dis.">
        <title>First Report of Diplodia intermedia Causing Canker and Dieback Diseases on Apple Trees in Canada.</title>
        <authorList>
            <person name="Ellouze W."/>
            <person name="Ilyukhin E."/>
            <person name="Sulman M."/>
            <person name="Ali S."/>
        </authorList>
    </citation>
    <scope>NUCLEOTIDE SEQUENCE [LARGE SCALE GENOMIC DNA]</scope>
    <source>
        <strain evidence="3 4">M45-28</strain>
    </source>
</reference>
<accession>A0ABR3TAY3</accession>
<evidence type="ECO:0000313" key="4">
    <source>
        <dbReference type="Proteomes" id="UP001521184"/>
    </source>
</evidence>
<feature type="region of interest" description="Disordered" evidence="1">
    <location>
        <begin position="166"/>
        <end position="213"/>
    </location>
</feature>
<keyword evidence="2" id="KW-0472">Membrane</keyword>
<feature type="transmembrane region" description="Helical" evidence="2">
    <location>
        <begin position="141"/>
        <end position="162"/>
    </location>
</feature>
<evidence type="ECO:0000313" key="3">
    <source>
        <dbReference type="EMBL" id="KAL1636718.1"/>
    </source>
</evidence>
<feature type="compositionally biased region" description="Basic residues" evidence="1">
    <location>
        <begin position="166"/>
        <end position="175"/>
    </location>
</feature>
<evidence type="ECO:0000256" key="2">
    <source>
        <dbReference type="SAM" id="Phobius"/>
    </source>
</evidence>
<feature type="region of interest" description="Disordered" evidence="1">
    <location>
        <begin position="85"/>
        <end position="133"/>
    </location>
</feature>
<name>A0ABR3TAY3_9PEZI</name>
<dbReference type="Proteomes" id="UP001521184">
    <property type="component" value="Unassembled WGS sequence"/>
</dbReference>
<organism evidence="3 4">
    <name type="scientific">Diplodia intermedia</name>
    <dbReference type="NCBI Taxonomy" id="856260"/>
    <lineage>
        <taxon>Eukaryota</taxon>
        <taxon>Fungi</taxon>
        <taxon>Dikarya</taxon>
        <taxon>Ascomycota</taxon>
        <taxon>Pezizomycotina</taxon>
        <taxon>Dothideomycetes</taxon>
        <taxon>Dothideomycetes incertae sedis</taxon>
        <taxon>Botryosphaeriales</taxon>
        <taxon>Botryosphaeriaceae</taxon>
        <taxon>Diplodia</taxon>
    </lineage>
</organism>
<evidence type="ECO:0000256" key="1">
    <source>
        <dbReference type="SAM" id="MobiDB-lite"/>
    </source>
</evidence>
<dbReference type="EMBL" id="JAKEKT020000097">
    <property type="protein sequence ID" value="KAL1636718.1"/>
    <property type="molecule type" value="Genomic_DNA"/>
</dbReference>
<keyword evidence="4" id="KW-1185">Reference proteome</keyword>
<feature type="region of interest" description="Disordered" evidence="1">
    <location>
        <begin position="1"/>
        <end position="27"/>
    </location>
</feature>
<keyword evidence="2" id="KW-1133">Transmembrane helix</keyword>
<sequence length="242" mass="23929">MTTVSQGWDFQSTLPCESHWPGGDGRGPTTVTATALLDDGVTSLTVRTVSSLDAINNYGVIVRRQATDGSVPSSAAATATTMSTALSSSSSSSSPTPARTGSDVHQGATATATATATSSSPASAERSAGGGGAGLSTAAKAGIGIGAVLLVASALALGFLVGRRNKQKGGRRRRGGGGGGGAGSPVEHVFSPGGDLKGGPLPRGFGRSEVDGRAQRVELPGVRDAVHELYGDEAAADRGRGR</sequence>
<feature type="compositionally biased region" description="Polar residues" evidence="1">
    <location>
        <begin position="1"/>
        <end position="15"/>
    </location>
</feature>
<comment type="caution">
    <text evidence="3">The sequence shown here is derived from an EMBL/GenBank/DDBJ whole genome shotgun (WGS) entry which is preliminary data.</text>
</comment>
<proteinExistence type="predicted"/>